<accession>A0A7W6CD04</accession>
<dbReference type="GO" id="GO:0019867">
    <property type="term" value="C:outer membrane"/>
    <property type="evidence" value="ECO:0007669"/>
    <property type="project" value="InterPro"/>
</dbReference>
<evidence type="ECO:0000256" key="2">
    <source>
        <dbReference type="ARBA" id="ARBA00023136"/>
    </source>
</evidence>
<sequence length="170" mass="17910">MRAVSGKLAKIGVLAPLALAAMGLGGCTTVRDHRGFFVDTALVDSVLPGVDNKMSVERTLGRPTLSSQYGDQDWYYIATDTKQLAFRRPQPTAQTILRVRFDAKGNVLGVDRAGMEKVARFNPDKDLTPTLGRKRTFLEDLFGNIGTVGAAGMGGGQGGTGGGRPGPNGS</sequence>
<proteinExistence type="predicted"/>
<name>A0A7W6CD04_9SPHN</name>
<organism evidence="5 6">
    <name type="scientific">Novosphingobium sediminicola</name>
    <dbReference type="NCBI Taxonomy" id="563162"/>
    <lineage>
        <taxon>Bacteria</taxon>
        <taxon>Pseudomonadati</taxon>
        <taxon>Pseudomonadota</taxon>
        <taxon>Alphaproteobacteria</taxon>
        <taxon>Sphingomonadales</taxon>
        <taxon>Sphingomonadaceae</taxon>
        <taxon>Novosphingobium</taxon>
    </lineage>
</organism>
<evidence type="ECO:0000259" key="4">
    <source>
        <dbReference type="Pfam" id="PF04355"/>
    </source>
</evidence>
<gene>
    <name evidence="5" type="ORF">GGR38_001226</name>
</gene>
<dbReference type="InterPro" id="IPR007450">
    <property type="entry name" value="BamE_dom"/>
</dbReference>
<evidence type="ECO:0000256" key="1">
    <source>
        <dbReference type="ARBA" id="ARBA00022729"/>
    </source>
</evidence>
<protein>
    <submittedName>
        <fullName evidence="5">Outer membrane protein assembly factor BamE (Lipoprotein component of BamABCDE complex)</fullName>
    </submittedName>
</protein>
<reference evidence="5 6" key="1">
    <citation type="submission" date="2020-08" db="EMBL/GenBank/DDBJ databases">
        <title>Genomic Encyclopedia of Type Strains, Phase IV (KMG-IV): sequencing the most valuable type-strain genomes for metagenomic binning, comparative biology and taxonomic classification.</title>
        <authorList>
            <person name="Goeker M."/>
        </authorList>
    </citation>
    <scope>NUCLEOTIDE SEQUENCE [LARGE SCALE GENOMIC DNA]</scope>
    <source>
        <strain evidence="5 6">DSM 27057</strain>
    </source>
</reference>
<feature type="signal peptide" evidence="3">
    <location>
        <begin position="1"/>
        <end position="20"/>
    </location>
</feature>
<keyword evidence="6" id="KW-1185">Reference proteome</keyword>
<dbReference type="EMBL" id="JACIDX010000004">
    <property type="protein sequence ID" value="MBB3954299.1"/>
    <property type="molecule type" value="Genomic_DNA"/>
</dbReference>
<feature type="chain" id="PRO_5030552254" evidence="3">
    <location>
        <begin position="21"/>
        <end position="170"/>
    </location>
</feature>
<keyword evidence="2" id="KW-0472">Membrane</keyword>
<dbReference type="RefSeq" id="WP_172339390.1">
    <property type="nucleotide sequence ID" value="NZ_JACIDX010000004.1"/>
</dbReference>
<keyword evidence="5" id="KW-0449">Lipoprotein</keyword>
<dbReference type="PROSITE" id="PS51257">
    <property type="entry name" value="PROKAR_LIPOPROTEIN"/>
    <property type="match status" value="1"/>
</dbReference>
<evidence type="ECO:0000313" key="5">
    <source>
        <dbReference type="EMBL" id="MBB3954299.1"/>
    </source>
</evidence>
<evidence type="ECO:0000313" key="6">
    <source>
        <dbReference type="Proteomes" id="UP000548867"/>
    </source>
</evidence>
<dbReference type="Proteomes" id="UP000548867">
    <property type="component" value="Unassembled WGS sequence"/>
</dbReference>
<feature type="domain" description="Outer membrane protein assembly factor BamE" evidence="4">
    <location>
        <begin position="35"/>
        <end position="107"/>
    </location>
</feature>
<dbReference type="Gene3D" id="3.30.1450.10">
    <property type="match status" value="1"/>
</dbReference>
<dbReference type="Pfam" id="PF04355">
    <property type="entry name" value="BamE"/>
    <property type="match status" value="1"/>
</dbReference>
<evidence type="ECO:0000256" key="3">
    <source>
        <dbReference type="SAM" id="SignalP"/>
    </source>
</evidence>
<dbReference type="AlphaFoldDB" id="A0A7W6CD04"/>
<comment type="caution">
    <text evidence="5">The sequence shown here is derived from an EMBL/GenBank/DDBJ whole genome shotgun (WGS) entry which is preliminary data.</text>
</comment>
<keyword evidence="1 3" id="KW-0732">Signal</keyword>
<dbReference type="InterPro" id="IPR037873">
    <property type="entry name" value="BamE-like"/>
</dbReference>